<name>A0A1M6S748_9FIRM</name>
<feature type="transmembrane region" description="Helical" evidence="8">
    <location>
        <begin position="328"/>
        <end position="347"/>
    </location>
</feature>
<evidence type="ECO:0000256" key="2">
    <source>
        <dbReference type="ARBA" id="ARBA00007935"/>
    </source>
</evidence>
<dbReference type="Proteomes" id="UP000242497">
    <property type="component" value="Unassembled WGS sequence"/>
</dbReference>
<feature type="transmembrane region" description="Helical" evidence="8">
    <location>
        <begin position="298"/>
        <end position="316"/>
    </location>
</feature>
<feature type="transmembrane region" description="Helical" evidence="8">
    <location>
        <begin position="20"/>
        <end position="39"/>
    </location>
</feature>
<dbReference type="CDD" id="cd06550">
    <property type="entry name" value="TM_ABC_iron-siderophores_like"/>
    <property type="match status" value="1"/>
</dbReference>
<comment type="similarity">
    <text evidence="2">Belongs to the binding-protein-dependent transport system permease family. FecCD subfamily.</text>
</comment>
<accession>A0A1M6S748</accession>
<keyword evidence="5 8" id="KW-0812">Transmembrane</keyword>
<protein>
    <submittedName>
        <fullName evidence="9">Iron complex transport system permease protein</fullName>
    </submittedName>
</protein>
<evidence type="ECO:0000256" key="5">
    <source>
        <dbReference type="ARBA" id="ARBA00022692"/>
    </source>
</evidence>
<feature type="transmembrane region" description="Helical" evidence="8">
    <location>
        <begin position="112"/>
        <end position="134"/>
    </location>
</feature>
<feature type="transmembrane region" description="Helical" evidence="8">
    <location>
        <begin position="213"/>
        <end position="234"/>
    </location>
</feature>
<sequence>MNNKVDIMSNFNNKKKKLTIVGITLFILIIFLLILSVNLGRADIKIVEVVKIIYGKITFNEKILSDISKAKIAIVWNIRLPRILIAILIGWGLAVSGTVFQSLLMNPLADPYTIGVSTGAAFGAVIAIYINIFILKNPVPIIPFAFLGAILTLLLVMKIAKRNGYMSSSNLIIAGIIVSSILSAGISFLKSASGEQVSVIIFWLMGSLDSRTWNQVALSFPIITILTLICIYFSDDLNILALGEKQARALGVNTKKIRNIFLISAAMITAICVSVSGIIGFIGLIVPHMLRFSLTSDNKALIPLSALLGSLLLLFADNISRVLFNVEIPVGVITTLFGGPFFIYIFMSKNKSIQ</sequence>
<evidence type="ECO:0000313" key="9">
    <source>
        <dbReference type="EMBL" id="SHK40525.1"/>
    </source>
</evidence>
<dbReference type="PANTHER" id="PTHR30472:SF25">
    <property type="entry name" value="ABC TRANSPORTER PERMEASE PROTEIN MJ0876-RELATED"/>
    <property type="match status" value="1"/>
</dbReference>
<dbReference type="GO" id="GO:0005886">
    <property type="term" value="C:plasma membrane"/>
    <property type="evidence" value="ECO:0007669"/>
    <property type="project" value="UniProtKB-SubCell"/>
</dbReference>
<keyword evidence="3" id="KW-0813">Transport</keyword>
<dbReference type="EMBL" id="FRAE01000067">
    <property type="protein sequence ID" value="SHK40525.1"/>
    <property type="molecule type" value="Genomic_DNA"/>
</dbReference>
<evidence type="ECO:0000256" key="7">
    <source>
        <dbReference type="ARBA" id="ARBA00023136"/>
    </source>
</evidence>
<dbReference type="InterPro" id="IPR000522">
    <property type="entry name" value="ABC_transptr_permease_BtuC"/>
</dbReference>
<evidence type="ECO:0000256" key="6">
    <source>
        <dbReference type="ARBA" id="ARBA00022989"/>
    </source>
</evidence>
<proteinExistence type="inferred from homology"/>
<reference evidence="10" key="1">
    <citation type="submission" date="2016-11" db="EMBL/GenBank/DDBJ databases">
        <authorList>
            <person name="Varghese N."/>
            <person name="Submissions S."/>
        </authorList>
    </citation>
    <scope>NUCLEOTIDE SEQUENCE [LARGE SCALE GENOMIC DNA]</scope>
    <source>
        <strain evidence="10">DSM 15518</strain>
    </source>
</reference>
<evidence type="ECO:0000256" key="4">
    <source>
        <dbReference type="ARBA" id="ARBA00022475"/>
    </source>
</evidence>
<keyword evidence="6 8" id="KW-1133">Transmembrane helix</keyword>
<evidence type="ECO:0000256" key="8">
    <source>
        <dbReference type="SAM" id="Phobius"/>
    </source>
</evidence>
<dbReference type="InterPro" id="IPR037294">
    <property type="entry name" value="ABC_BtuC-like"/>
</dbReference>
<evidence type="ECO:0000256" key="1">
    <source>
        <dbReference type="ARBA" id="ARBA00004651"/>
    </source>
</evidence>
<keyword evidence="7 8" id="KW-0472">Membrane</keyword>
<feature type="transmembrane region" description="Helical" evidence="8">
    <location>
        <begin position="172"/>
        <end position="192"/>
    </location>
</feature>
<dbReference type="STRING" id="1123349.SAMN02744037_02271"/>
<organism evidence="9 10">
    <name type="scientific">Tepidibacter formicigenes DSM 15518</name>
    <dbReference type="NCBI Taxonomy" id="1123349"/>
    <lineage>
        <taxon>Bacteria</taxon>
        <taxon>Bacillati</taxon>
        <taxon>Bacillota</taxon>
        <taxon>Clostridia</taxon>
        <taxon>Peptostreptococcales</taxon>
        <taxon>Peptostreptococcaceae</taxon>
        <taxon>Tepidibacter</taxon>
    </lineage>
</organism>
<feature type="transmembrane region" description="Helical" evidence="8">
    <location>
        <begin position="141"/>
        <end position="160"/>
    </location>
</feature>
<dbReference type="GO" id="GO:0033214">
    <property type="term" value="P:siderophore-iron import into cell"/>
    <property type="evidence" value="ECO:0007669"/>
    <property type="project" value="TreeGrafter"/>
</dbReference>
<dbReference type="RefSeq" id="WP_072890104.1">
    <property type="nucleotide sequence ID" value="NZ_FRAE01000067.1"/>
</dbReference>
<dbReference type="FunFam" id="1.10.3470.10:FF:000001">
    <property type="entry name" value="Vitamin B12 ABC transporter permease BtuC"/>
    <property type="match status" value="1"/>
</dbReference>
<evidence type="ECO:0000313" key="10">
    <source>
        <dbReference type="Proteomes" id="UP000242497"/>
    </source>
</evidence>
<dbReference type="OrthoDB" id="9792889at2"/>
<dbReference type="Gene3D" id="1.10.3470.10">
    <property type="entry name" value="ABC transporter involved in vitamin B12 uptake, BtuC"/>
    <property type="match status" value="1"/>
</dbReference>
<keyword evidence="4" id="KW-1003">Cell membrane</keyword>
<dbReference type="SUPFAM" id="SSF81345">
    <property type="entry name" value="ABC transporter involved in vitamin B12 uptake, BtuC"/>
    <property type="match status" value="1"/>
</dbReference>
<comment type="subcellular location">
    <subcellularLocation>
        <location evidence="1">Cell membrane</location>
        <topology evidence="1">Multi-pass membrane protein</topology>
    </subcellularLocation>
</comment>
<dbReference type="AlphaFoldDB" id="A0A1M6S748"/>
<dbReference type="GO" id="GO:0022857">
    <property type="term" value="F:transmembrane transporter activity"/>
    <property type="evidence" value="ECO:0007669"/>
    <property type="project" value="InterPro"/>
</dbReference>
<keyword evidence="10" id="KW-1185">Reference proteome</keyword>
<feature type="transmembrane region" description="Helical" evidence="8">
    <location>
        <begin position="80"/>
        <end position="100"/>
    </location>
</feature>
<feature type="transmembrane region" description="Helical" evidence="8">
    <location>
        <begin position="260"/>
        <end position="286"/>
    </location>
</feature>
<dbReference type="PANTHER" id="PTHR30472">
    <property type="entry name" value="FERRIC ENTEROBACTIN TRANSPORT SYSTEM PERMEASE PROTEIN"/>
    <property type="match status" value="1"/>
</dbReference>
<evidence type="ECO:0000256" key="3">
    <source>
        <dbReference type="ARBA" id="ARBA00022448"/>
    </source>
</evidence>
<gene>
    <name evidence="9" type="ORF">SAMN02744037_02271</name>
</gene>
<dbReference type="Pfam" id="PF01032">
    <property type="entry name" value="FecCD"/>
    <property type="match status" value="1"/>
</dbReference>